<dbReference type="Pfam" id="PF13585">
    <property type="entry name" value="CHU_C"/>
    <property type="match status" value="1"/>
</dbReference>
<evidence type="ECO:0000313" key="4">
    <source>
        <dbReference type="Proteomes" id="UP000323930"/>
    </source>
</evidence>
<accession>A0A5D0HNN9</accession>
<dbReference type="InterPro" id="IPR013783">
    <property type="entry name" value="Ig-like_fold"/>
</dbReference>
<dbReference type="Gene3D" id="2.60.40.10">
    <property type="entry name" value="Immunoglobulins"/>
    <property type="match status" value="1"/>
</dbReference>
<protein>
    <submittedName>
        <fullName evidence="3">Gliding motility-associated C-terminal domain-containing protein</fullName>
    </submittedName>
</protein>
<name>A0A5D0HNN9_9FLAO</name>
<comment type="caution">
    <text evidence="3">The sequence shown here is derived from an EMBL/GenBank/DDBJ whole genome shotgun (WGS) entry which is preliminary data.</text>
</comment>
<dbReference type="AlphaFoldDB" id="A0A5D0HNN9"/>
<dbReference type="EMBL" id="VSDQ01000718">
    <property type="protein sequence ID" value="TYA72009.1"/>
    <property type="molecule type" value="Genomic_DNA"/>
</dbReference>
<feature type="signal peptide" evidence="1">
    <location>
        <begin position="1"/>
        <end position="21"/>
    </location>
</feature>
<reference evidence="3 4" key="1">
    <citation type="submission" date="2019-08" db="EMBL/GenBank/DDBJ databases">
        <title>Seonamhaeicola sediminis sp. nov., isolated from marine sediment.</title>
        <authorList>
            <person name="Cao W.R."/>
        </authorList>
    </citation>
    <scope>NUCLEOTIDE SEQUENCE [LARGE SCALE GENOMIC DNA]</scope>
    <source>
        <strain evidence="3 4">B011</strain>
    </source>
</reference>
<proteinExistence type="predicted"/>
<dbReference type="InterPro" id="IPR007110">
    <property type="entry name" value="Ig-like_dom"/>
</dbReference>
<gene>
    <name evidence="3" type="ORF">FUA24_20915</name>
</gene>
<dbReference type="RefSeq" id="WP_148544996.1">
    <property type="nucleotide sequence ID" value="NZ_VSDQ01000718.1"/>
</dbReference>
<dbReference type="OrthoDB" id="678019at2"/>
<evidence type="ECO:0000256" key="1">
    <source>
        <dbReference type="SAM" id="SignalP"/>
    </source>
</evidence>
<keyword evidence="1" id="KW-0732">Signal</keyword>
<feature type="chain" id="PRO_5022858493" evidence="1">
    <location>
        <begin position="22"/>
        <end position="477"/>
    </location>
</feature>
<evidence type="ECO:0000259" key="2">
    <source>
        <dbReference type="PROSITE" id="PS50835"/>
    </source>
</evidence>
<organism evidence="3 4">
    <name type="scientific">Seonamhaeicola marinus</name>
    <dbReference type="NCBI Taxonomy" id="1912246"/>
    <lineage>
        <taxon>Bacteria</taxon>
        <taxon>Pseudomonadati</taxon>
        <taxon>Bacteroidota</taxon>
        <taxon>Flavobacteriia</taxon>
        <taxon>Flavobacteriales</taxon>
        <taxon>Flavobacteriaceae</taxon>
    </lineage>
</organism>
<keyword evidence="4" id="KW-1185">Reference proteome</keyword>
<sequence>MKNFTLITLMLCAFTLSSVNAQVVIGKPNLGFTQACASESFNTYNVTFVFSPPAALTGSNQFIIELSDETGDFATPTVIYSSPAGSVTTSPATLTFSLPTTIAGEAFKIRIKSTSPAATSSSSDSFAAYYKIQDTPFTINNLIESAVFCSGDSYLLTIDNPGGPMNDSPLQYPSLTFNWFKETSETTSVFVASGQSLEVTEAGTYFAETNYGTCTSNSFSNKVVITEAASSETNTSISSSLGNPYCHEIGPTILSSIQGESYQWFKDGEQINGATDQMYETNEAGAYSVIVDLGDCSATALIDLENSGFNSSIDVAEINELEEGETLTATVTTTAISPQFQWFKDEVTIAGETNSSLDITASGNYKVIITQNIGCSSTKEFVFRVTEQFPNVEKIPNIVSPNGDNINDTWIIPKEFTSGSETQVMIINSQGKTVLNTNDYQNNWPENLSFKDVNPVYFYIITPKNSQTRKGSITVVK</sequence>
<dbReference type="PROSITE" id="PS50835">
    <property type="entry name" value="IG_LIKE"/>
    <property type="match status" value="1"/>
</dbReference>
<evidence type="ECO:0000313" key="3">
    <source>
        <dbReference type="EMBL" id="TYA72009.1"/>
    </source>
</evidence>
<dbReference type="Proteomes" id="UP000323930">
    <property type="component" value="Unassembled WGS sequence"/>
</dbReference>
<feature type="domain" description="Ig-like" evidence="2">
    <location>
        <begin position="116"/>
        <end position="238"/>
    </location>
</feature>